<protein>
    <submittedName>
        <fullName evidence="6">Vesicle transport through interaction with t-SNAREs-like 1A</fullName>
    </submittedName>
</protein>
<evidence type="ECO:0000313" key="4">
    <source>
        <dbReference type="EMBL" id="CAI3978633.1"/>
    </source>
</evidence>
<dbReference type="InterPro" id="IPR007705">
    <property type="entry name" value="Vesicle_trsprt_v-SNARE_N"/>
</dbReference>
<dbReference type="AlphaFoldDB" id="A0A9P1FJP3"/>
<evidence type="ECO:0000313" key="6">
    <source>
        <dbReference type="EMBL" id="CAL4765945.1"/>
    </source>
</evidence>
<dbReference type="InterPro" id="IPR038407">
    <property type="entry name" value="v-SNARE_N_sf"/>
</dbReference>
<feature type="compositionally biased region" description="Basic and acidic residues" evidence="2">
    <location>
        <begin position="79"/>
        <end position="103"/>
    </location>
</feature>
<gene>
    <name evidence="4" type="ORF">C1SCF055_LOCUS6667</name>
</gene>
<feature type="region of interest" description="Disordered" evidence="2">
    <location>
        <begin position="79"/>
        <end position="131"/>
    </location>
</feature>
<dbReference type="OrthoDB" id="430637at2759"/>
<dbReference type="Proteomes" id="UP001152797">
    <property type="component" value="Unassembled WGS sequence"/>
</dbReference>
<reference evidence="5" key="2">
    <citation type="submission" date="2024-04" db="EMBL/GenBank/DDBJ databases">
        <authorList>
            <person name="Chen Y."/>
            <person name="Shah S."/>
            <person name="Dougan E. K."/>
            <person name="Thang M."/>
            <person name="Chan C."/>
        </authorList>
    </citation>
    <scope>NUCLEOTIDE SEQUENCE [LARGE SCALE GENOMIC DNA]</scope>
</reference>
<reference evidence="4" key="1">
    <citation type="submission" date="2022-10" db="EMBL/GenBank/DDBJ databases">
        <authorList>
            <person name="Chen Y."/>
            <person name="Dougan E. K."/>
            <person name="Chan C."/>
            <person name="Rhodes N."/>
            <person name="Thang M."/>
        </authorList>
    </citation>
    <scope>NUCLEOTIDE SEQUENCE</scope>
</reference>
<evidence type="ECO:0000256" key="2">
    <source>
        <dbReference type="SAM" id="MobiDB-lite"/>
    </source>
</evidence>
<dbReference type="EMBL" id="CAMXCT010000425">
    <property type="protein sequence ID" value="CAI3978633.1"/>
    <property type="molecule type" value="Genomic_DNA"/>
</dbReference>
<feature type="domain" description="Vesicle transport v-SNARE N-terminal" evidence="3">
    <location>
        <begin position="9"/>
        <end position="88"/>
    </location>
</feature>
<dbReference type="EMBL" id="CAMXCT030000425">
    <property type="protein sequence ID" value="CAL4765945.1"/>
    <property type="molecule type" value="Genomic_DNA"/>
</dbReference>
<dbReference type="GO" id="GO:0016192">
    <property type="term" value="P:vesicle-mediated transport"/>
    <property type="evidence" value="ECO:0007669"/>
    <property type="project" value="InterPro"/>
</dbReference>
<dbReference type="InterPro" id="IPR010989">
    <property type="entry name" value="SNARE"/>
</dbReference>
<evidence type="ECO:0000313" key="5">
    <source>
        <dbReference type="EMBL" id="CAL1132008.1"/>
    </source>
</evidence>
<dbReference type="SUPFAM" id="SSF47661">
    <property type="entry name" value="t-snare proteins"/>
    <property type="match status" value="1"/>
</dbReference>
<dbReference type="Gene3D" id="1.20.58.400">
    <property type="entry name" value="t-snare proteins"/>
    <property type="match status" value="1"/>
</dbReference>
<name>A0A9P1FJP3_9DINO</name>
<comment type="similarity">
    <text evidence="1">Belongs to the VTI1 family.</text>
</comment>
<dbReference type="GO" id="GO:0016020">
    <property type="term" value="C:membrane"/>
    <property type="evidence" value="ECO:0007669"/>
    <property type="project" value="InterPro"/>
</dbReference>
<dbReference type="EMBL" id="CAMXCT020000425">
    <property type="protein sequence ID" value="CAL1132008.1"/>
    <property type="molecule type" value="Genomic_DNA"/>
</dbReference>
<evidence type="ECO:0000259" key="3">
    <source>
        <dbReference type="Pfam" id="PF05008"/>
    </source>
</evidence>
<evidence type="ECO:0000313" key="7">
    <source>
        <dbReference type="Proteomes" id="UP001152797"/>
    </source>
</evidence>
<accession>A0A9P1FJP3</accession>
<dbReference type="Pfam" id="PF05008">
    <property type="entry name" value="V-SNARE"/>
    <property type="match status" value="1"/>
</dbReference>
<proteinExistence type="inferred from homology"/>
<sequence length="131" mass="14329">MSHANVNVSELFAEYEADFHRLLAEADEFLAASCASAAALGKADRRLTEADQAVKQMDLEVRALPPEARQKLQEKIKGFKASVSERRKQKEGRGHEPVHDGRLAKAARGQANSPGFRADWAGRHGRPTAPA</sequence>
<dbReference type="GO" id="GO:0006886">
    <property type="term" value="P:intracellular protein transport"/>
    <property type="evidence" value="ECO:0007669"/>
    <property type="project" value="InterPro"/>
</dbReference>
<evidence type="ECO:0000256" key="1">
    <source>
        <dbReference type="ARBA" id="ARBA00006108"/>
    </source>
</evidence>
<comment type="caution">
    <text evidence="4">The sequence shown here is derived from an EMBL/GenBank/DDBJ whole genome shotgun (WGS) entry which is preliminary data.</text>
</comment>
<keyword evidence="7" id="KW-1185">Reference proteome</keyword>
<organism evidence="4">
    <name type="scientific">Cladocopium goreaui</name>
    <dbReference type="NCBI Taxonomy" id="2562237"/>
    <lineage>
        <taxon>Eukaryota</taxon>
        <taxon>Sar</taxon>
        <taxon>Alveolata</taxon>
        <taxon>Dinophyceae</taxon>
        <taxon>Suessiales</taxon>
        <taxon>Symbiodiniaceae</taxon>
        <taxon>Cladocopium</taxon>
    </lineage>
</organism>